<dbReference type="AlphaFoldDB" id="A0A6V7HEE5"/>
<comment type="caution">
    <text evidence="1">The sequence shown here is derived from an EMBL/GenBank/DDBJ whole genome shotgun (WGS) entry which is preliminary data.</text>
</comment>
<evidence type="ECO:0000313" key="1">
    <source>
        <dbReference type="EMBL" id="CAD1477746.1"/>
    </source>
</evidence>
<organism evidence="1 2">
    <name type="scientific">Heterotrigona itama</name>
    <dbReference type="NCBI Taxonomy" id="395501"/>
    <lineage>
        <taxon>Eukaryota</taxon>
        <taxon>Metazoa</taxon>
        <taxon>Ecdysozoa</taxon>
        <taxon>Arthropoda</taxon>
        <taxon>Hexapoda</taxon>
        <taxon>Insecta</taxon>
        <taxon>Pterygota</taxon>
        <taxon>Neoptera</taxon>
        <taxon>Endopterygota</taxon>
        <taxon>Hymenoptera</taxon>
        <taxon>Apocrita</taxon>
        <taxon>Aculeata</taxon>
        <taxon>Apoidea</taxon>
        <taxon>Anthophila</taxon>
        <taxon>Apidae</taxon>
        <taxon>Heterotrigona</taxon>
    </lineage>
</organism>
<accession>A0A6V7HEE5</accession>
<keyword evidence="2" id="KW-1185">Reference proteome</keyword>
<dbReference type="Proteomes" id="UP000752696">
    <property type="component" value="Unassembled WGS sequence"/>
</dbReference>
<reference evidence="1" key="1">
    <citation type="submission" date="2020-07" db="EMBL/GenBank/DDBJ databases">
        <authorList>
            <person name="Nazaruddin N."/>
        </authorList>
    </citation>
    <scope>NUCLEOTIDE SEQUENCE</scope>
</reference>
<sequence>MEILESAQYDSATDREMKRNNVCVARNVECLSLSPSIVPCPFSIPYPSLAAFTPAGNRGFVNIERLASTLPKWPTFS</sequence>
<name>A0A6V7HEE5_9HYME</name>
<gene>
    <name evidence="1" type="ORF">MHI_LOCUS750689</name>
</gene>
<dbReference type="OrthoDB" id="10643479at2759"/>
<evidence type="ECO:0000313" key="2">
    <source>
        <dbReference type="Proteomes" id="UP000752696"/>
    </source>
</evidence>
<feature type="non-terminal residue" evidence="1">
    <location>
        <position position="77"/>
    </location>
</feature>
<protein>
    <submittedName>
        <fullName evidence="1">Uncharacterized protein</fullName>
    </submittedName>
</protein>
<dbReference type="EMBL" id="CAJDYZ010010207">
    <property type="protein sequence ID" value="CAD1477746.1"/>
    <property type="molecule type" value="Genomic_DNA"/>
</dbReference>
<proteinExistence type="predicted"/>